<sequence>MKLVSRLAIATASFGLIVTSFGEKSASAAIIYYDFTVDSPITKGNGSFSFDDATFSNDNIPVAQIKSLNFQFDGESNIYTERDDTEYPTFPLVFPTTFLTGTKSVGLEYKFQDKANPAIDYEVNGYDFTITSANNQIGLGKVSYKIVPEPITLGGSLIAGGIGWLMKRKGKSVKKIEA</sequence>
<accession>A0AA40VP76</accession>
<dbReference type="AlphaFoldDB" id="A0AA40VP76"/>
<dbReference type="NCBIfam" id="TIGR04155">
    <property type="entry name" value="cyano_PEP"/>
    <property type="match status" value="1"/>
</dbReference>
<comment type="caution">
    <text evidence="1">The sequence shown here is derived from an EMBL/GenBank/DDBJ whole genome shotgun (WGS) entry which is preliminary data.</text>
</comment>
<evidence type="ECO:0000313" key="2">
    <source>
        <dbReference type="Proteomes" id="UP001165986"/>
    </source>
</evidence>
<dbReference type="Proteomes" id="UP001165986">
    <property type="component" value="Unassembled WGS sequence"/>
</dbReference>
<keyword evidence="2" id="KW-1185">Reference proteome</keyword>
<proteinExistence type="predicted"/>
<dbReference type="NCBIfam" id="TIGR02595">
    <property type="entry name" value="PEP_CTERM"/>
    <property type="match status" value="1"/>
</dbReference>
<evidence type="ECO:0000313" key="1">
    <source>
        <dbReference type="EMBL" id="MBD6614387.1"/>
    </source>
</evidence>
<dbReference type="EMBL" id="VJXY01000001">
    <property type="protein sequence ID" value="MBD6614387.1"/>
    <property type="molecule type" value="Genomic_DNA"/>
</dbReference>
<dbReference type="RefSeq" id="WP_191755639.1">
    <property type="nucleotide sequence ID" value="NZ_VJXY01000001.1"/>
</dbReference>
<reference evidence="1" key="1">
    <citation type="submission" date="2019-07" db="EMBL/GenBank/DDBJ databases">
        <title>Toxilogical consequences of a new and cryptic species of cyanobacteria (Komarekiella delphini-convector) recovered from the epidermis of a bottlenose dolphin and 1500 ft. in the air.</title>
        <authorList>
            <person name="Brown A.O."/>
            <person name="Dvorak P."/>
            <person name="Villanueva C.D."/>
            <person name="Foss A.J."/>
            <person name="Garvey A.D."/>
            <person name="Gibson Q.A."/>
            <person name="Johansen J.R."/>
            <person name="Casamatta D.A."/>
        </authorList>
    </citation>
    <scope>NUCLEOTIDE SEQUENCE</scope>
    <source>
        <strain evidence="1">SJRDD-AB1</strain>
    </source>
</reference>
<protein>
    <submittedName>
        <fullName evidence="1">PEP-CTERM sorting domain-containing protein</fullName>
    </submittedName>
</protein>
<name>A0AA40VP76_9NOST</name>
<dbReference type="InterPro" id="IPR013424">
    <property type="entry name" value="Ice-binding_C"/>
</dbReference>
<gene>
    <name evidence="1" type="ORF">FNW02_00480</name>
</gene>
<organism evidence="1 2">
    <name type="scientific">Komarekiella delphini-convector SJRDD-AB1</name>
    <dbReference type="NCBI Taxonomy" id="2593771"/>
    <lineage>
        <taxon>Bacteria</taxon>
        <taxon>Bacillati</taxon>
        <taxon>Cyanobacteriota</taxon>
        <taxon>Cyanophyceae</taxon>
        <taxon>Nostocales</taxon>
        <taxon>Nostocaceae</taxon>
        <taxon>Komarekiella</taxon>
        <taxon>Komarekiella delphini-convector</taxon>
    </lineage>
</organism>
<dbReference type="InterPro" id="IPR026374">
    <property type="entry name" value="Cyano_PEP"/>
</dbReference>